<proteinExistence type="predicted"/>
<evidence type="ECO:0000256" key="1">
    <source>
        <dbReference type="SAM" id="Coils"/>
    </source>
</evidence>
<accession>A0A9N9DVN6</accession>
<gene>
    <name evidence="3" type="ORF">PBRASI_LOCUS10350</name>
</gene>
<protein>
    <submittedName>
        <fullName evidence="3">8918_t:CDS:1</fullName>
    </submittedName>
</protein>
<name>A0A9N9DVN6_9GLOM</name>
<dbReference type="AlphaFoldDB" id="A0A9N9DVN6"/>
<keyword evidence="4" id="KW-1185">Reference proteome</keyword>
<keyword evidence="2" id="KW-1133">Transmembrane helix</keyword>
<feature type="coiled-coil region" evidence="1">
    <location>
        <begin position="122"/>
        <end position="187"/>
    </location>
</feature>
<evidence type="ECO:0000256" key="2">
    <source>
        <dbReference type="SAM" id="Phobius"/>
    </source>
</evidence>
<dbReference type="EMBL" id="CAJVPI010002999">
    <property type="protein sequence ID" value="CAG8652754.1"/>
    <property type="molecule type" value="Genomic_DNA"/>
</dbReference>
<organism evidence="3 4">
    <name type="scientific">Paraglomus brasilianum</name>
    <dbReference type="NCBI Taxonomy" id="144538"/>
    <lineage>
        <taxon>Eukaryota</taxon>
        <taxon>Fungi</taxon>
        <taxon>Fungi incertae sedis</taxon>
        <taxon>Mucoromycota</taxon>
        <taxon>Glomeromycotina</taxon>
        <taxon>Glomeromycetes</taxon>
        <taxon>Paraglomerales</taxon>
        <taxon>Paraglomeraceae</taxon>
        <taxon>Paraglomus</taxon>
    </lineage>
</organism>
<comment type="caution">
    <text evidence="3">The sequence shown here is derived from an EMBL/GenBank/DDBJ whole genome shotgun (WGS) entry which is preliminary data.</text>
</comment>
<dbReference type="OrthoDB" id="2431315at2759"/>
<sequence>MANIHTLQNIKGHRLGSIREEELEKKIHDAIKSKAEINKLSEKLQDKYIKQMKAFDQERKRWNRDSLQNNTEIQKLRSHALQVINEHKQLENENTNLISHNAQKDIFIAEFKAGNVTKSKKIKSLESMIKILESKLSSAQKDVISIQEDSSEKETNILSLKSKIAELESIKGDLESKVNELEYLKSEAISKPIIGGDDEKNMTKSKDISAVSKPSKSLRQYFISGKSMDQAEKIDNGISIQTSTFDTCSANDENTEPSRIDTEISPKINEGTNINEISENIIPRSQGSKSHCSAIEIPNVTPYLAQPENNMSSLIESNSQIPIGGIGSIPIVASTLMSPLSAYIFLTLLIIAVVWFVVLRRTWNIGKLFKPGFEEETESRIFNSSPRHASAIVPQARKGNPKGSYGPLRNEKVIGYGIRGSDNRVSI</sequence>
<feature type="transmembrane region" description="Helical" evidence="2">
    <location>
        <begin position="340"/>
        <end position="359"/>
    </location>
</feature>
<evidence type="ECO:0000313" key="4">
    <source>
        <dbReference type="Proteomes" id="UP000789739"/>
    </source>
</evidence>
<keyword evidence="2" id="KW-0472">Membrane</keyword>
<keyword evidence="1" id="KW-0175">Coiled coil</keyword>
<evidence type="ECO:0000313" key="3">
    <source>
        <dbReference type="EMBL" id="CAG8652754.1"/>
    </source>
</evidence>
<reference evidence="3" key="1">
    <citation type="submission" date="2021-06" db="EMBL/GenBank/DDBJ databases">
        <authorList>
            <person name="Kallberg Y."/>
            <person name="Tangrot J."/>
            <person name="Rosling A."/>
        </authorList>
    </citation>
    <scope>NUCLEOTIDE SEQUENCE</scope>
    <source>
        <strain evidence="3">BR232B</strain>
    </source>
</reference>
<keyword evidence="2" id="KW-0812">Transmembrane</keyword>
<dbReference type="Proteomes" id="UP000789739">
    <property type="component" value="Unassembled WGS sequence"/>
</dbReference>